<name>A0A5C6MCT6_9PLAN</name>
<dbReference type="SUPFAM" id="SSF141734">
    <property type="entry name" value="HisI-like"/>
    <property type="match status" value="1"/>
</dbReference>
<evidence type="ECO:0000256" key="2">
    <source>
        <dbReference type="ARBA" id="ARBA00022605"/>
    </source>
</evidence>
<evidence type="ECO:0000256" key="5">
    <source>
        <dbReference type="ARBA" id="ARBA00029440"/>
    </source>
</evidence>
<comment type="pathway">
    <text evidence="5">Amino-acid biosynthesis.</text>
</comment>
<accession>A0A5C6MCT6</accession>
<keyword evidence="2" id="KW-0028">Amino-acid biosynthesis</keyword>
<comment type="caution">
    <text evidence="6">The sequence shown here is derived from an EMBL/GenBank/DDBJ whole genome shotgun (WGS) entry which is preliminary data.</text>
</comment>
<dbReference type="Proteomes" id="UP000321083">
    <property type="component" value="Unassembled WGS sequence"/>
</dbReference>
<evidence type="ECO:0000313" key="7">
    <source>
        <dbReference type="Proteomes" id="UP000321083"/>
    </source>
</evidence>
<dbReference type="PANTHER" id="PTHR42945">
    <property type="entry name" value="HISTIDINE BIOSYNTHESIS BIFUNCTIONAL PROTEIN"/>
    <property type="match status" value="1"/>
</dbReference>
<reference evidence="6 7" key="2">
    <citation type="submission" date="2019-08" db="EMBL/GenBank/DDBJ databases">
        <authorList>
            <person name="Henke P."/>
        </authorList>
    </citation>
    <scope>NUCLEOTIDE SEQUENCE [LARGE SCALE GENOMIC DNA]</scope>
    <source>
        <strain evidence="6">Phe10_nw2017</strain>
    </source>
</reference>
<dbReference type="GO" id="GO:0016787">
    <property type="term" value="F:hydrolase activity"/>
    <property type="evidence" value="ECO:0007669"/>
    <property type="project" value="UniProtKB-KW"/>
</dbReference>
<keyword evidence="1" id="KW-0963">Cytoplasm</keyword>
<keyword evidence="4" id="KW-0368">Histidine biosynthesis</keyword>
<organism evidence="6 7">
    <name type="scientific">Planctomyces bekefii</name>
    <dbReference type="NCBI Taxonomy" id="1653850"/>
    <lineage>
        <taxon>Bacteria</taxon>
        <taxon>Pseudomonadati</taxon>
        <taxon>Planctomycetota</taxon>
        <taxon>Planctomycetia</taxon>
        <taxon>Planctomycetales</taxon>
        <taxon>Planctomycetaceae</taxon>
        <taxon>Planctomyces</taxon>
    </lineage>
</organism>
<protein>
    <recommendedName>
        <fullName evidence="8">Phosphoribosyl-AMP cyclohydrolase</fullName>
    </recommendedName>
</protein>
<sequence>MKPDLNWEKSGGLIPAVVQDAKTGAVLMLGFMNQEAFAVTMATHQVTFFPGRASDFGQRGKIPGDFWML</sequence>
<evidence type="ECO:0000256" key="4">
    <source>
        <dbReference type="ARBA" id="ARBA00023102"/>
    </source>
</evidence>
<dbReference type="EMBL" id="SRHE01000034">
    <property type="protein sequence ID" value="TWW12177.1"/>
    <property type="molecule type" value="Genomic_DNA"/>
</dbReference>
<proteinExistence type="predicted"/>
<dbReference type="InterPro" id="IPR038019">
    <property type="entry name" value="PRib_AMP_CycHydrolase_sf"/>
</dbReference>
<dbReference type="PANTHER" id="PTHR42945:SF9">
    <property type="entry name" value="HISTIDINE BIOSYNTHESIS BIFUNCTIONAL PROTEIN HISIE"/>
    <property type="match status" value="1"/>
</dbReference>
<dbReference type="AlphaFoldDB" id="A0A5C6MCT6"/>
<dbReference type="Gene3D" id="3.10.20.810">
    <property type="entry name" value="Phosphoribosyl-AMP cyclohydrolase"/>
    <property type="match status" value="1"/>
</dbReference>
<reference evidence="6 7" key="1">
    <citation type="submission" date="2019-08" db="EMBL/GenBank/DDBJ databases">
        <title>100 year-old enigma solved: identification of Planctomyces bekefii, the type genus and species of the phylum Planctomycetes.</title>
        <authorList>
            <person name="Svetlana D.N."/>
            <person name="Overmann J."/>
        </authorList>
    </citation>
    <scope>NUCLEOTIDE SEQUENCE [LARGE SCALE GENOMIC DNA]</scope>
    <source>
        <strain evidence="6">Phe10_nw2017</strain>
    </source>
</reference>
<gene>
    <name evidence="6" type="ORF">E3A20_03290</name>
</gene>
<keyword evidence="3" id="KW-0378">Hydrolase</keyword>
<evidence type="ECO:0000313" key="6">
    <source>
        <dbReference type="EMBL" id="TWW12177.1"/>
    </source>
</evidence>
<keyword evidence="7" id="KW-1185">Reference proteome</keyword>
<dbReference type="GO" id="GO:0000105">
    <property type="term" value="P:L-histidine biosynthetic process"/>
    <property type="evidence" value="ECO:0007669"/>
    <property type="project" value="UniProtKB-KW"/>
</dbReference>
<evidence type="ECO:0000256" key="1">
    <source>
        <dbReference type="ARBA" id="ARBA00022490"/>
    </source>
</evidence>
<evidence type="ECO:0008006" key="8">
    <source>
        <dbReference type="Google" id="ProtNLM"/>
    </source>
</evidence>
<evidence type="ECO:0000256" key="3">
    <source>
        <dbReference type="ARBA" id="ARBA00022801"/>
    </source>
</evidence>